<keyword evidence="2" id="KW-1185">Reference proteome</keyword>
<name>A0ABQ2MM21_9ACTN</name>
<dbReference type="Proteomes" id="UP000656881">
    <property type="component" value="Unassembled WGS sequence"/>
</dbReference>
<protein>
    <submittedName>
        <fullName evidence="1">Uncharacterized protein</fullName>
    </submittedName>
</protein>
<reference evidence="2" key="1">
    <citation type="journal article" date="2019" name="Int. J. Syst. Evol. Microbiol.">
        <title>The Global Catalogue of Microorganisms (GCM) 10K type strain sequencing project: providing services to taxonomists for standard genome sequencing and annotation.</title>
        <authorList>
            <consortium name="The Broad Institute Genomics Platform"/>
            <consortium name="The Broad Institute Genome Sequencing Center for Infectious Disease"/>
            <person name="Wu L."/>
            <person name="Ma J."/>
        </authorList>
    </citation>
    <scope>NUCLEOTIDE SEQUENCE [LARGE SCALE GENOMIC DNA]</scope>
    <source>
        <strain evidence="2">CGMCC 4.7349</strain>
    </source>
</reference>
<sequence length="205" mass="21959">MLATLRAALLASKVPAKTQAAVSPAPGVADYEGVDMAESTAPAPGPGSSAREHSPDRGAIADWFARAHPSPREAVAEWANRGVTLLPLGVRFDAVRVPAERIHDAVCSENPKTVATALDDWLCGPVVRDLRASSGDYYVLVAPEAEWHGEEQRLGKGSFLVVPRIGNLSMITHWVVPPRRPGNLCSTTRLRALLTLADTMRTVEP</sequence>
<evidence type="ECO:0000313" key="1">
    <source>
        <dbReference type="EMBL" id="GGO54154.1"/>
    </source>
</evidence>
<proteinExistence type="predicted"/>
<gene>
    <name evidence="1" type="ORF">GCM10012286_63250</name>
</gene>
<organism evidence="1 2">
    <name type="scientific">Streptomyces lasiicapitis</name>
    <dbReference type="NCBI Taxonomy" id="1923961"/>
    <lineage>
        <taxon>Bacteria</taxon>
        <taxon>Bacillati</taxon>
        <taxon>Actinomycetota</taxon>
        <taxon>Actinomycetes</taxon>
        <taxon>Kitasatosporales</taxon>
        <taxon>Streptomycetaceae</taxon>
        <taxon>Streptomyces</taxon>
    </lineage>
</organism>
<accession>A0ABQ2MM21</accession>
<dbReference type="EMBL" id="BMNG01000015">
    <property type="protein sequence ID" value="GGO54154.1"/>
    <property type="molecule type" value="Genomic_DNA"/>
</dbReference>
<comment type="caution">
    <text evidence="1">The sequence shown here is derived from an EMBL/GenBank/DDBJ whole genome shotgun (WGS) entry which is preliminary data.</text>
</comment>
<evidence type="ECO:0000313" key="2">
    <source>
        <dbReference type="Proteomes" id="UP000656881"/>
    </source>
</evidence>